<organism evidence="7 8">
    <name type="scientific">Streptomyces indicus</name>
    <dbReference type="NCBI Taxonomy" id="417292"/>
    <lineage>
        <taxon>Bacteria</taxon>
        <taxon>Bacillati</taxon>
        <taxon>Actinomycetota</taxon>
        <taxon>Actinomycetes</taxon>
        <taxon>Kitasatosporales</taxon>
        <taxon>Streptomycetaceae</taxon>
        <taxon>Streptomyces</taxon>
    </lineage>
</organism>
<evidence type="ECO:0000256" key="2">
    <source>
        <dbReference type="ARBA" id="ARBA00023125"/>
    </source>
</evidence>
<dbReference type="EMBL" id="FNFF01000027">
    <property type="protein sequence ID" value="SDL32275.1"/>
    <property type="molecule type" value="Genomic_DNA"/>
</dbReference>
<reference evidence="7 8" key="1">
    <citation type="submission" date="2016-10" db="EMBL/GenBank/DDBJ databases">
        <authorList>
            <person name="de Groot N.N."/>
        </authorList>
    </citation>
    <scope>NUCLEOTIDE SEQUENCE [LARGE SCALE GENOMIC DNA]</scope>
    <source>
        <strain evidence="7 8">CGMCC 4.5727</strain>
    </source>
</reference>
<feature type="domain" description="HTH tetR-type" evidence="6">
    <location>
        <begin position="21"/>
        <end position="81"/>
    </location>
</feature>
<dbReference type="STRING" id="417292.SAMN05421806_12737"/>
<evidence type="ECO:0000256" key="1">
    <source>
        <dbReference type="ARBA" id="ARBA00023015"/>
    </source>
</evidence>
<evidence type="ECO:0000256" key="5">
    <source>
        <dbReference type="SAM" id="MobiDB-lite"/>
    </source>
</evidence>
<dbReference type="Pfam" id="PF00440">
    <property type="entry name" value="TetR_N"/>
    <property type="match status" value="1"/>
</dbReference>
<dbReference type="PROSITE" id="PS50977">
    <property type="entry name" value="HTH_TETR_2"/>
    <property type="match status" value="1"/>
</dbReference>
<keyword evidence="1" id="KW-0805">Transcription regulation</keyword>
<dbReference type="GO" id="GO:0000976">
    <property type="term" value="F:transcription cis-regulatory region binding"/>
    <property type="evidence" value="ECO:0007669"/>
    <property type="project" value="TreeGrafter"/>
</dbReference>
<name>A0A1G9J4Q5_9ACTN</name>
<dbReference type="PANTHER" id="PTHR30055">
    <property type="entry name" value="HTH-TYPE TRANSCRIPTIONAL REGULATOR RUTR"/>
    <property type="match status" value="1"/>
</dbReference>
<keyword evidence="8" id="KW-1185">Reference proteome</keyword>
<dbReference type="Pfam" id="PF17918">
    <property type="entry name" value="TetR_C_15"/>
    <property type="match status" value="1"/>
</dbReference>
<accession>A0A1G9J4Q5</accession>
<evidence type="ECO:0000313" key="8">
    <source>
        <dbReference type="Proteomes" id="UP000199155"/>
    </source>
</evidence>
<dbReference type="Proteomes" id="UP000199155">
    <property type="component" value="Unassembled WGS sequence"/>
</dbReference>
<evidence type="ECO:0000256" key="3">
    <source>
        <dbReference type="ARBA" id="ARBA00023163"/>
    </source>
</evidence>
<sequence>MPGQEQPSGGPGARRRQARGERRAAQLLDAAAVVFARSGYAGAGTNAIAREAGVSPGTLYQFFANKEAIAIKLGDRLLEQWRTSYGQALSSAHLGLPLAGLLDAVVDPLLDFNARNPAFHVLVHGADSPGHVTDAFEHFHGVVLGRIEEILALHLPGAARAEVTRVATTVLALFTAGLDLIAAHPGEQDVYRAELKKVLLRYLEPVLGARPPARAGRARRPGA</sequence>
<dbReference type="GO" id="GO:0003700">
    <property type="term" value="F:DNA-binding transcription factor activity"/>
    <property type="evidence" value="ECO:0007669"/>
    <property type="project" value="TreeGrafter"/>
</dbReference>
<dbReference type="PRINTS" id="PR00455">
    <property type="entry name" value="HTHTETR"/>
</dbReference>
<dbReference type="InterPro" id="IPR041669">
    <property type="entry name" value="TetR_C_15"/>
</dbReference>
<gene>
    <name evidence="7" type="ORF">SAMN05421806_12737</name>
</gene>
<evidence type="ECO:0000259" key="6">
    <source>
        <dbReference type="PROSITE" id="PS50977"/>
    </source>
</evidence>
<dbReference type="AlphaFoldDB" id="A0A1G9J4Q5"/>
<feature type="DNA-binding region" description="H-T-H motif" evidence="4">
    <location>
        <begin position="44"/>
        <end position="63"/>
    </location>
</feature>
<evidence type="ECO:0000256" key="4">
    <source>
        <dbReference type="PROSITE-ProRule" id="PRU00335"/>
    </source>
</evidence>
<dbReference type="Gene3D" id="1.10.357.10">
    <property type="entry name" value="Tetracycline Repressor, domain 2"/>
    <property type="match status" value="1"/>
</dbReference>
<dbReference type="RefSeq" id="WP_093617800.1">
    <property type="nucleotide sequence ID" value="NZ_FNFF01000027.1"/>
</dbReference>
<dbReference type="PANTHER" id="PTHR30055:SF234">
    <property type="entry name" value="HTH-TYPE TRANSCRIPTIONAL REGULATOR BETI"/>
    <property type="match status" value="1"/>
</dbReference>
<feature type="region of interest" description="Disordered" evidence="5">
    <location>
        <begin position="1"/>
        <end position="21"/>
    </location>
</feature>
<dbReference type="SUPFAM" id="SSF46689">
    <property type="entry name" value="Homeodomain-like"/>
    <property type="match status" value="1"/>
</dbReference>
<keyword evidence="2 4" id="KW-0238">DNA-binding</keyword>
<dbReference type="InterPro" id="IPR009057">
    <property type="entry name" value="Homeodomain-like_sf"/>
</dbReference>
<dbReference type="InterPro" id="IPR001647">
    <property type="entry name" value="HTH_TetR"/>
</dbReference>
<evidence type="ECO:0000313" key="7">
    <source>
        <dbReference type="EMBL" id="SDL32275.1"/>
    </source>
</evidence>
<dbReference type="InterPro" id="IPR050109">
    <property type="entry name" value="HTH-type_TetR-like_transc_reg"/>
</dbReference>
<proteinExistence type="predicted"/>
<dbReference type="OrthoDB" id="5242390at2"/>
<protein>
    <submittedName>
        <fullName evidence="7">DNA-binding transcriptional regulator, AcrR family</fullName>
    </submittedName>
</protein>
<keyword evidence="3" id="KW-0804">Transcription</keyword>